<accession>A0A5R8QD76</accession>
<sequence>MSKILVHGGKKLNGEVEVQGSKNAALPIMAAALLAEGGVSEIDNVPDITDVQVMSAVLNNLGARVLFADNVLTIDASSTELSTEPPAKLVGQMRAVILVMGALLARCGEVSIAMPGGCAIGSRPIDLHLKALKELGAEISLDYGIIHARVEGKLKGGFINLDFPSVGATENAMIAASLAVGDTVIENAAKEPEVVDLANFLNRMGADIKGAGTERIEISGVERLAGVYHEVIPDRVEAATYLLAAAATHGKVKVDGVIPKHLQSLLAKLREMGIAIAENGNSVTIDASQPFKATDIKTAPYPGFHTDTQALILPALLVADGTSIIVESVFENRFVHIEEFVRSGAQVQLNGNMAVVEGGFPLTATTMNAEDVRSAAALVILALVIDGESEIDGVEHIERGYENLFGKLADLGAEIEAIVEF</sequence>
<dbReference type="HAMAP" id="MF_00111">
    <property type="entry name" value="MurA"/>
    <property type="match status" value="1"/>
</dbReference>
<dbReference type="PANTHER" id="PTHR43783:SF1">
    <property type="entry name" value="UDP-N-ACETYLGLUCOSAMINE 1-CARBOXYVINYLTRANSFERASE"/>
    <property type="match status" value="1"/>
</dbReference>
<feature type="active site" description="Proton donor" evidence="12">
    <location>
        <position position="118"/>
    </location>
</feature>
<dbReference type="InterPro" id="IPR001986">
    <property type="entry name" value="Enolpyruvate_Tfrase_dom"/>
</dbReference>
<evidence type="ECO:0000256" key="2">
    <source>
        <dbReference type="ARBA" id="ARBA00004752"/>
    </source>
</evidence>
<dbReference type="PANTHER" id="PTHR43783">
    <property type="entry name" value="UDP-N-ACETYLGLUCOSAMINE 1-CARBOXYVINYLTRANSFERASE"/>
    <property type="match status" value="1"/>
</dbReference>
<evidence type="ECO:0000256" key="7">
    <source>
        <dbReference type="ARBA" id="ARBA00022984"/>
    </source>
</evidence>
<reference evidence="14 15" key="1">
    <citation type="submission" date="2019-05" db="EMBL/GenBank/DDBJ databases">
        <title>Culicoidintestinum kansasii gen. nov., sp. nov. from the gastrointestinal tract of the biting midge, Culicoides sonorensis.</title>
        <authorList>
            <person name="Neupane S."/>
            <person name="Ghosh A."/>
            <person name="Gunther S."/>
            <person name="Martin K."/>
            <person name="Zurek L."/>
        </authorList>
    </citation>
    <scope>NUCLEOTIDE SEQUENCE [LARGE SCALE GENOMIC DNA]</scope>
    <source>
        <strain evidence="14 15">CS-1</strain>
    </source>
</reference>
<feature type="binding site" evidence="12">
    <location>
        <begin position="123"/>
        <end position="127"/>
    </location>
    <ligand>
        <name>UDP-N-acetyl-alpha-D-glucosamine</name>
        <dbReference type="ChEBI" id="CHEBI:57705"/>
    </ligand>
</feature>
<keyword evidence="7 12" id="KW-0573">Peptidoglycan synthesis</keyword>
<evidence type="ECO:0000313" key="14">
    <source>
        <dbReference type="EMBL" id="TLG73943.1"/>
    </source>
</evidence>
<keyword evidence="15" id="KW-1185">Reference proteome</keyword>
<evidence type="ECO:0000256" key="5">
    <source>
        <dbReference type="ARBA" id="ARBA00022679"/>
    </source>
</evidence>
<dbReference type="Proteomes" id="UP000306912">
    <property type="component" value="Unassembled WGS sequence"/>
</dbReference>
<dbReference type="InParanoid" id="A0A5R8QD76"/>
<protein>
    <recommendedName>
        <fullName evidence="12">UDP-N-acetylglucosamine 1-carboxyvinyltransferase</fullName>
        <ecNumber evidence="12">2.5.1.7</ecNumber>
    </recommendedName>
    <alternativeName>
        <fullName evidence="12">Enoylpyruvate transferase</fullName>
    </alternativeName>
    <alternativeName>
        <fullName evidence="12">UDP-N-acetylglucosamine enolpyruvyl transferase</fullName>
        <shortName evidence="12">EPT</shortName>
    </alternativeName>
</protein>
<dbReference type="GO" id="GO:0051301">
    <property type="term" value="P:cell division"/>
    <property type="evidence" value="ECO:0007669"/>
    <property type="project" value="UniProtKB-KW"/>
</dbReference>
<dbReference type="CDD" id="cd01555">
    <property type="entry name" value="UdpNAET"/>
    <property type="match status" value="1"/>
</dbReference>
<dbReference type="FunCoup" id="A0A5R8QD76">
    <property type="interactions" value="284"/>
</dbReference>
<dbReference type="NCBIfam" id="TIGR01072">
    <property type="entry name" value="murA"/>
    <property type="match status" value="1"/>
</dbReference>
<dbReference type="AlphaFoldDB" id="A0A5R8QD76"/>
<dbReference type="InterPro" id="IPR036968">
    <property type="entry name" value="Enolpyruvate_Tfrase_sf"/>
</dbReference>
<dbReference type="EMBL" id="VBWP01000005">
    <property type="protein sequence ID" value="TLG73943.1"/>
    <property type="molecule type" value="Genomic_DNA"/>
</dbReference>
<feature type="modified residue" description="2-(S-cysteinyl)pyruvic acid O-phosphothioketal" evidence="12">
    <location>
        <position position="118"/>
    </location>
</feature>
<dbReference type="EC" id="2.5.1.7" evidence="12"/>
<dbReference type="InterPro" id="IPR013792">
    <property type="entry name" value="RNA3'P_cycl/enolpyr_Trfase_a/b"/>
</dbReference>
<dbReference type="UniPathway" id="UPA00219"/>
<proteinExistence type="inferred from homology"/>
<dbReference type="InterPro" id="IPR005750">
    <property type="entry name" value="UDP_GlcNAc_COvinyl_MurA"/>
</dbReference>
<feature type="binding site" evidence="12">
    <location>
        <begin position="22"/>
        <end position="23"/>
    </location>
    <ligand>
        <name>phosphoenolpyruvate</name>
        <dbReference type="ChEBI" id="CHEBI:58702"/>
    </ligand>
</feature>
<gene>
    <name evidence="12 14" type="primary">murA</name>
    <name evidence="14" type="ORF">FEZ08_07395</name>
</gene>
<comment type="caution">
    <text evidence="12">Lacks conserved residue(s) required for the propagation of feature annotation.</text>
</comment>
<dbReference type="Pfam" id="PF00275">
    <property type="entry name" value="EPSP_synthase"/>
    <property type="match status" value="1"/>
</dbReference>
<evidence type="ECO:0000259" key="13">
    <source>
        <dbReference type="Pfam" id="PF00275"/>
    </source>
</evidence>
<comment type="catalytic activity">
    <reaction evidence="11 12">
        <text>phosphoenolpyruvate + UDP-N-acetyl-alpha-D-glucosamine = UDP-N-acetyl-3-O-(1-carboxyvinyl)-alpha-D-glucosamine + phosphate</text>
        <dbReference type="Rhea" id="RHEA:18681"/>
        <dbReference type="ChEBI" id="CHEBI:43474"/>
        <dbReference type="ChEBI" id="CHEBI:57705"/>
        <dbReference type="ChEBI" id="CHEBI:58702"/>
        <dbReference type="ChEBI" id="CHEBI:68483"/>
        <dbReference type="EC" id="2.5.1.7"/>
    </reaction>
</comment>
<comment type="similarity">
    <text evidence="10 12">Belongs to the EPSP synthase family. MurA subfamily.</text>
</comment>
<evidence type="ECO:0000256" key="8">
    <source>
        <dbReference type="ARBA" id="ARBA00023306"/>
    </source>
</evidence>
<evidence type="ECO:0000256" key="1">
    <source>
        <dbReference type="ARBA" id="ARBA00004496"/>
    </source>
</evidence>
<comment type="caution">
    <text evidence="14">The sequence shown here is derived from an EMBL/GenBank/DDBJ whole genome shotgun (WGS) entry which is preliminary data.</text>
</comment>
<evidence type="ECO:0000256" key="11">
    <source>
        <dbReference type="ARBA" id="ARBA00047527"/>
    </source>
</evidence>
<dbReference type="GO" id="GO:0019277">
    <property type="term" value="P:UDP-N-acetylgalactosamine biosynthetic process"/>
    <property type="evidence" value="ECO:0007669"/>
    <property type="project" value="InterPro"/>
</dbReference>
<dbReference type="Gene3D" id="3.65.10.10">
    <property type="entry name" value="Enolpyruvate transferase domain"/>
    <property type="match status" value="2"/>
</dbReference>
<comment type="function">
    <text evidence="12">Cell wall formation. Adds enolpyruvyl to UDP-N-acetylglucosamine.</text>
</comment>
<keyword evidence="9 12" id="KW-0961">Cell wall biogenesis/degradation</keyword>
<keyword evidence="3 12" id="KW-0963">Cytoplasm</keyword>
<organism evidence="14 15">
    <name type="scientific">Culicoidibacter larvae</name>
    <dbReference type="NCBI Taxonomy" id="2579976"/>
    <lineage>
        <taxon>Bacteria</taxon>
        <taxon>Bacillati</taxon>
        <taxon>Bacillota</taxon>
        <taxon>Culicoidibacteria</taxon>
        <taxon>Culicoidibacterales</taxon>
        <taxon>Culicoidibacteraceae</taxon>
        <taxon>Culicoidibacter</taxon>
    </lineage>
</organism>
<dbReference type="OrthoDB" id="9803760at2"/>
<keyword evidence="5 12" id="KW-0808">Transferase</keyword>
<dbReference type="FunFam" id="3.65.10.10:FF:000001">
    <property type="entry name" value="UDP-N-acetylglucosamine 1-carboxyvinyltransferase"/>
    <property type="match status" value="1"/>
</dbReference>
<dbReference type="GO" id="GO:0009252">
    <property type="term" value="P:peptidoglycan biosynthetic process"/>
    <property type="evidence" value="ECO:0007669"/>
    <property type="project" value="UniProtKB-UniRule"/>
</dbReference>
<keyword evidence="6 12" id="KW-0133">Cell shape</keyword>
<name>A0A5R8QD76_9FIRM</name>
<dbReference type="GO" id="GO:0005737">
    <property type="term" value="C:cytoplasm"/>
    <property type="evidence" value="ECO:0007669"/>
    <property type="project" value="UniProtKB-SubCell"/>
</dbReference>
<dbReference type="SUPFAM" id="SSF55205">
    <property type="entry name" value="EPT/RTPC-like"/>
    <property type="match status" value="1"/>
</dbReference>
<dbReference type="RefSeq" id="WP_138191083.1">
    <property type="nucleotide sequence ID" value="NZ_VBWP01000005.1"/>
</dbReference>
<evidence type="ECO:0000256" key="12">
    <source>
        <dbReference type="HAMAP-Rule" id="MF_00111"/>
    </source>
</evidence>
<feature type="binding site" evidence="12">
    <location>
        <position position="307"/>
    </location>
    <ligand>
        <name>UDP-N-acetyl-alpha-D-glucosamine</name>
        <dbReference type="ChEBI" id="CHEBI:57705"/>
    </ligand>
</feature>
<feature type="binding site" evidence="12">
    <location>
        <position position="94"/>
    </location>
    <ligand>
        <name>UDP-N-acetyl-alpha-D-glucosamine</name>
        <dbReference type="ChEBI" id="CHEBI:57705"/>
    </ligand>
</feature>
<evidence type="ECO:0000256" key="6">
    <source>
        <dbReference type="ARBA" id="ARBA00022960"/>
    </source>
</evidence>
<evidence type="ECO:0000256" key="4">
    <source>
        <dbReference type="ARBA" id="ARBA00022618"/>
    </source>
</evidence>
<evidence type="ECO:0000313" key="15">
    <source>
        <dbReference type="Proteomes" id="UP000306912"/>
    </source>
</evidence>
<dbReference type="NCBIfam" id="NF006873">
    <property type="entry name" value="PRK09369.1"/>
    <property type="match status" value="1"/>
</dbReference>
<comment type="subcellular location">
    <subcellularLocation>
        <location evidence="1 12">Cytoplasm</location>
    </subcellularLocation>
</comment>
<dbReference type="GO" id="GO:0008360">
    <property type="term" value="P:regulation of cell shape"/>
    <property type="evidence" value="ECO:0007669"/>
    <property type="project" value="UniProtKB-KW"/>
</dbReference>
<evidence type="ECO:0000256" key="3">
    <source>
        <dbReference type="ARBA" id="ARBA00022490"/>
    </source>
</evidence>
<feature type="domain" description="Enolpyruvate transferase" evidence="13">
    <location>
        <begin position="7"/>
        <end position="408"/>
    </location>
</feature>
<evidence type="ECO:0000256" key="9">
    <source>
        <dbReference type="ARBA" id="ARBA00023316"/>
    </source>
</evidence>
<keyword evidence="12" id="KW-0670">Pyruvate</keyword>
<keyword evidence="4 12" id="KW-0132">Cell division</keyword>
<keyword evidence="8 12" id="KW-0131">Cell cycle</keyword>
<evidence type="ECO:0000256" key="10">
    <source>
        <dbReference type="ARBA" id="ARBA00038367"/>
    </source>
</evidence>
<comment type="pathway">
    <text evidence="2 12">Cell wall biogenesis; peptidoglycan biosynthesis.</text>
</comment>
<dbReference type="InterPro" id="IPR050068">
    <property type="entry name" value="MurA_subfamily"/>
</dbReference>
<dbReference type="GO" id="GO:0008760">
    <property type="term" value="F:UDP-N-acetylglucosamine 1-carboxyvinyltransferase activity"/>
    <property type="evidence" value="ECO:0007669"/>
    <property type="project" value="UniProtKB-UniRule"/>
</dbReference>
<feature type="binding site" evidence="12">
    <location>
        <position position="329"/>
    </location>
    <ligand>
        <name>UDP-N-acetyl-alpha-D-glucosamine</name>
        <dbReference type="ChEBI" id="CHEBI:57705"/>
    </ligand>
</feature>
<dbReference type="GO" id="GO:0071555">
    <property type="term" value="P:cell wall organization"/>
    <property type="evidence" value="ECO:0007669"/>
    <property type="project" value="UniProtKB-KW"/>
</dbReference>